<organism evidence="1 2">
    <name type="scientific">Aphis craccivora</name>
    <name type="common">Cowpea aphid</name>
    <dbReference type="NCBI Taxonomy" id="307492"/>
    <lineage>
        <taxon>Eukaryota</taxon>
        <taxon>Metazoa</taxon>
        <taxon>Ecdysozoa</taxon>
        <taxon>Arthropoda</taxon>
        <taxon>Hexapoda</taxon>
        <taxon>Insecta</taxon>
        <taxon>Pterygota</taxon>
        <taxon>Neoptera</taxon>
        <taxon>Paraneoptera</taxon>
        <taxon>Hemiptera</taxon>
        <taxon>Sternorrhyncha</taxon>
        <taxon>Aphidomorpha</taxon>
        <taxon>Aphidoidea</taxon>
        <taxon>Aphididae</taxon>
        <taxon>Aphidini</taxon>
        <taxon>Aphis</taxon>
        <taxon>Aphis</taxon>
    </lineage>
</organism>
<dbReference type="EMBL" id="VUJU01000876">
    <property type="protein sequence ID" value="KAF0767881.1"/>
    <property type="molecule type" value="Genomic_DNA"/>
</dbReference>
<proteinExistence type="predicted"/>
<gene>
    <name evidence="1" type="ORF">FWK35_00009381</name>
</gene>
<comment type="caution">
    <text evidence="1">The sequence shown here is derived from an EMBL/GenBank/DDBJ whole genome shotgun (WGS) entry which is preliminary data.</text>
</comment>
<name>A0A6G0ZAI9_APHCR</name>
<evidence type="ECO:0000313" key="2">
    <source>
        <dbReference type="Proteomes" id="UP000478052"/>
    </source>
</evidence>
<sequence>MRWIQAYGFEIYQNVLCDTTSEESIPTVTVALPQRNVDSIVSNVNYDNECINGDVHVTYIVHESQENGYRDR</sequence>
<dbReference type="Proteomes" id="UP000478052">
    <property type="component" value="Unassembled WGS sequence"/>
</dbReference>
<evidence type="ECO:0000313" key="1">
    <source>
        <dbReference type="EMBL" id="KAF0767881.1"/>
    </source>
</evidence>
<keyword evidence="2" id="KW-1185">Reference proteome</keyword>
<reference evidence="1 2" key="1">
    <citation type="submission" date="2019-08" db="EMBL/GenBank/DDBJ databases">
        <title>Whole genome of Aphis craccivora.</title>
        <authorList>
            <person name="Voronova N.V."/>
            <person name="Shulinski R.S."/>
            <person name="Bandarenka Y.V."/>
            <person name="Zhorov D.G."/>
            <person name="Warner D."/>
        </authorList>
    </citation>
    <scope>NUCLEOTIDE SEQUENCE [LARGE SCALE GENOMIC DNA]</scope>
    <source>
        <strain evidence="1">180601</strain>
        <tissue evidence="1">Whole Body</tissue>
    </source>
</reference>
<accession>A0A6G0ZAI9</accession>
<dbReference type="AlphaFoldDB" id="A0A6G0ZAI9"/>
<protein>
    <submittedName>
        <fullName evidence="1">RhoGEF domain-containing protein gxcJ-like isoform X1</fullName>
    </submittedName>
</protein>